<evidence type="ECO:0000256" key="5">
    <source>
        <dbReference type="ARBA" id="ARBA00023464"/>
    </source>
</evidence>
<dbReference type="STRING" id="77586.A0A0D9XLD7"/>
<name>A0A0D9XLD7_9ORYZ</name>
<evidence type="ECO:0000313" key="8">
    <source>
        <dbReference type="EnsemblPlants" id="LPERR10G11680.1"/>
    </source>
</evidence>
<dbReference type="GO" id="GO:0046856">
    <property type="term" value="P:phosphatidylinositol dephosphorylation"/>
    <property type="evidence" value="ECO:0007669"/>
    <property type="project" value="InterPro"/>
</dbReference>
<accession>A0A0D9XLD7</accession>
<keyword evidence="9" id="KW-1185">Reference proteome</keyword>
<keyword evidence="3" id="KW-0472">Membrane</keyword>
<dbReference type="Pfam" id="PF02383">
    <property type="entry name" value="Syja_N"/>
    <property type="match status" value="1"/>
</dbReference>
<feature type="region of interest" description="Disordered" evidence="6">
    <location>
        <begin position="439"/>
        <end position="461"/>
    </location>
</feature>
<reference evidence="8 9" key="1">
    <citation type="submission" date="2012-08" db="EMBL/GenBank/DDBJ databases">
        <title>Oryza genome evolution.</title>
        <authorList>
            <person name="Wing R.A."/>
        </authorList>
    </citation>
    <scope>NUCLEOTIDE SEQUENCE</scope>
</reference>
<dbReference type="Proteomes" id="UP000032180">
    <property type="component" value="Chromosome 10"/>
</dbReference>
<dbReference type="PANTHER" id="PTHR45738:SF3">
    <property type="entry name" value="OS03G0182400 PROTEIN"/>
    <property type="match status" value="1"/>
</dbReference>
<dbReference type="Gramene" id="LPERR10G11680.1">
    <property type="protein sequence ID" value="LPERR10G11680.1"/>
    <property type="gene ID" value="LPERR10G11680"/>
</dbReference>
<dbReference type="PANTHER" id="PTHR45738">
    <property type="entry name" value="POLYPHOSPHOINOSITIDE PHOSPHATASE"/>
    <property type="match status" value="1"/>
</dbReference>
<comment type="subcellular location">
    <subcellularLocation>
        <location evidence="1">Vacuole membrane</location>
        <topology evidence="1">Peripheral membrane protein</topology>
    </subcellularLocation>
</comment>
<reference evidence="8" key="3">
    <citation type="submission" date="2015-04" db="UniProtKB">
        <authorList>
            <consortium name="EnsemblPlants"/>
        </authorList>
    </citation>
    <scope>IDENTIFICATION</scope>
</reference>
<feature type="domain" description="SAC" evidence="7">
    <location>
        <begin position="1"/>
        <end position="321"/>
    </location>
</feature>
<evidence type="ECO:0000256" key="6">
    <source>
        <dbReference type="SAM" id="MobiDB-lite"/>
    </source>
</evidence>
<dbReference type="GO" id="GO:0043813">
    <property type="term" value="F:phosphatidylinositol-3,5-bisphosphate 5-phosphatase activity"/>
    <property type="evidence" value="ECO:0007669"/>
    <property type="project" value="InterPro"/>
</dbReference>
<dbReference type="EnsemblPlants" id="LPERR10G11680.1">
    <property type="protein sequence ID" value="LPERR10G11680.1"/>
    <property type="gene ID" value="LPERR10G11680"/>
</dbReference>
<evidence type="ECO:0000259" key="7">
    <source>
        <dbReference type="PROSITE" id="PS50275"/>
    </source>
</evidence>
<dbReference type="InterPro" id="IPR002013">
    <property type="entry name" value="SAC_dom"/>
</dbReference>
<organism evidence="8 9">
    <name type="scientific">Leersia perrieri</name>
    <dbReference type="NCBI Taxonomy" id="77586"/>
    <lineage>
        <taxon>Eukaryota</taxon>
        <taxon>Viridiplantae</taxon>
        <taxon>Streptophyta</taxon>
        <taxon>Embryophyta</taxon>
        <taxon>Tracheophyta</taxon>
        <taxon>Spermatophyta</taxon>
        <taxon>Magnoliopsida</taxon>
        <taxon>Liliopsida</taxon>
        <taxon>Poales</taxon>
        <taxon>Poaceae</taxon>
        <taxon>BOP clade</taxon>
        <taxon>Oryzoideae</taxon>
        <taxon>Oryzeae</taxon>
        <taxon>Oryzinae</taxon>
        <taxon>Leersia</taxon>
    </lineage>
</organism>
<dbReference type="InterPro" id="IPR043573">
    <property type="entry name" value="Fig4-like"/>
</dbReference>
<comment type="subunit">
    <text evidence="5">Component of the PI(3,5)P2 regulatory complex at least composed of ATG18, SAC/FIG4, FAB1 and VAC14.</text>
</comment>
<reference evidence="9" key="2">
    <citation type="submission" date="2013-12" db="EMBL/GenBank/DDBJ databases">
        <authorList>
            <person name="Yu Y."/>
            <person name="Lee S."/>
            <person name="de Baynast K."/>
            <person name="Wissotski M."/>
            <person name="Liu L."/>
            <person name="Talag J."/>
            <person name="Goicoechea J."/>
            <person name="Angelova A."/>
            <person name="Jetty R."/>
            <person name="Kudrna D."/>
            <person name="Golser W."/>
            <person name="Rivera L."/>
            <person name="Zhang J."/>
            <person name="Wing R."/>
        </authorList>
    </citation>
    <scope>NUCLEOTIDE SEQUENCE</scope>
</reference>
<proteinExistence type="predicted"/>
<dbReference type="AlphaFoldDB" id="A0A0D9XLD7"/>
<evidence type="ECO:0000256" key="4">
    <source>
        <dbReference type="ARBA" id="ARBA00023337"/>
    </source>
</evidence>
<protein>
    <recommendedName>
        <fullName evidence="7">SAC domain-containing protein</fullName>
    </recommendedName>
</protein>
<dbReference type="HOGENOM" id="CLU_659499_0_0_1"/>
<evidence type="ECO:0000256" key="2">
    <source>
        <dbReference type="ARBA" id="ARBA00022801"/>
    </source>
</evidence>
<evidence type="ECO:0000313" key="9">
    <source>
        <dbReference type="Proteomes" id="UP000032180"/>
    </source>
</evidence>
<keyword evidence="2" id="KW-0378">Hydrolase</keyword>
<dbReference type="eggNOG" id="KOG1888">
    <property type="taxonomic scope" value="Eukaryota"/>
</dbReference>
<sequence length="461" mass="52409">MENTVESQYESAFVWNKFLVQGFQEQIKSPFWTVPLVHGYFRQVKMSVPKKDFWLTIIARRSHHFAGPRFLKRGVNELGQVANDVETEQIVFEDTDDKIPPQITSVVQRRGSVPLHWSQETPQFRIKTDILINRDEEYKATRLHFESLMARHGNPIIVLNLLKIFEKKPHESALQLEFARTIDDINENSPAENLILYACMDMKYYSQRGGILPYLLLVGSSALERTGIFHCRITPTSASGDSTWKEEVVRAQLGVLRTNCLDCLDRTNSAQYAYAITAFGHQLEALGLIEELKISEDDPLFHNVMDLYEEMGDVLSMQYTGSAAQHKMFWDIKGQSCVISSFQEVIRSIQPYMHNTLWDRGKQDALNVLFGHCQPQQGKPLPPLLCGSEASCNDEEHGSGSNTMVQGRHLVLGTQNRTREPKYQKAFYSNFMEDLPPAGSLKKSSVLPLPAAAPTDEHVDE</sequence>
<evidence type="ECO:0000256" key="1">
    <source>
        <dbReference type="ARBA" id="ARBA00004148"/>
    </source>
</evidence>
<dbReference type="PROSITE" id="PS50275">
    <property type="entry name" value="SAC"/>
    <property type="match status" value="1"/>
</dbReference>
<dbReference type="GO" id="GO:0005774">
    <property type="term" value="C:vacuolar membrane"/>
    <property type="evidence" value="ECO:0007669"/>
    <property type="project" value="UniProtKB-SubCell"/>
</dbReference>
<comment type="catalytic activity">
    <reaction evidence="4">
        <text>a 1,2-diacyl-sn-glycero-3-phospho-(1D-myo-inositol-3,5-bisphosphate) + H2O = a 1,2-diacyl-sn-glycero-3-phospho-(1D-myo-inositol-3-phosphate) + phosphate</text>
        <dbReference type="Rhea" id="RHEA:32955"/>
        <dbReference type="ChEBI" id="CHEBI:15377"/>
        <dbReference type="ChEBI" id="CHEBI:43474"/>
        <dbReference type="ChEBI" id="CHEBI:57923"/>
        <dbReference type="ChEBI" id="CHEBI:58088"/>
    </reaction>
</comment>
<evidence type="ECO:0000256" key="3">
    <source>
        <dbReference type="ARBA" id="ARBA00023136"/>
    </source>
</evidence>